<dbReference type="Proteomes" id="UP001367676">
    <property type="component" value="Unassembled WGS sequence"/>
</dbReference>
<keyword evidence="1" id="KW-1133">Transmembrane helix</keyword>
<evidence type="ECO:0000313" key="3">
    <source>
        <dbReference type="Proteomes" id="UP001367676"/>
    </source>
</evidence>
<protein>
    <submittedName>
        <fullName evidence="2">Uncharacterized protein</fullName>
    </submittedName>
</protein>
<accession>A0AAN9XZF0</accession>
<keyword evidence="1" id="KW-0472">Membrane</keyword>
<gene>
    <name evidence="2" type="ORF">V9T40_012543</name>
</gene>
<organism evidence="2 3">
    <name type="scientific">Parthenolecanium corni</name>
    <dbReference type="NCBI Taxonomy" id="536013"/>
    <lineage>
        <taxon>Eukaryota</taxon>
        <taxon>Metazoa</taxon>
        <taxon>Ecdysozoa</taxon>
        <taxon>Arthropoda</taxon>
        <taxon>Hexapoda</taxon>
        <taxon>Insecta</taxon>
        <taxon>Pterygota</taxon>
        <taxon>Neoptera</taxon>
        <taxon>Paraneoptera</taxon>
        <taxon>Hemiptera</taxon>
        <taxon>Sternorrhyncha</taxon>
        <taxon>Coccoidea</taxon>
        <taxon>Coccidae</taxon>
        <taxon>Parthenolecanium</taxon>
    </lineage>
</organism>
<name>A0AAN9XZF0_9HEMI</name>
<keyword evidence="3" id="KW-1185">Reference proteome</keyword>
<comment type="caution">
    <text evidence="2">The sequence shown here is derived from an EMBL/GenBank/DDBJ whole genome shotgun (WGS) entry which is preliminary data.</text>
</comment>
<evidence type="ECO:0000313" key="2">
    <source>
        <dbReference type="EMBL" id="KAK7576257.1"/>
    </source>
</evidence>
<sequence>MLVYKGGNSCKPISAATRQNGLKLRKLLNLKEGNVVYEDANHQKKNSDWTPREGTEEREVEGQGMRRCLRILCSERVANVEYCVLVCVYVLCAYVMEYLSFMQYVLHARVAQYATQPALRFDAAA</sequence>
<dbReference type="EMBL" id="JBBCAQ010000036">
    <property type="protein sequence ID" value="KAK7576257.1"/>
    <property type="molecule type" value="Genomic_DNA"/>
</dbReference>
<proteinExistence type="predicted"/>
<keyword evidence="1" id="KW-0812">Transmembrane</keyword>
<feature type="transmembrane region" description="Helical" evidence="1">
    <location>
        <begin position="77"/>
        <end position="96"/>
    </location>
</feature>
<dbReference type="AlphaFoldDB" id="A0AAN9XZF0"/>
<evidence type="ECO:0000256" key="1">
    <source>
        <dbReference type="SAM" id="Phobius"/>
    </source>
</evidence>
<reference evidence="2 3" key="1">
    <citation type="submission" date="2024-03" db="EMBL/GenBank/DDBJ databases">
        <title>Adaptation during the transition from Ophiocordyceps entomopathogen to insect associate is accompanied by gene loss and intensified selection.</title>
        <authorList>
            <person name="Ward C.M."/>
            <person name="Onetto C.A."/>
            <person name="Borneman A.R."/>
        </authorList>
    </citation>
    <scope>NUCLEOTIDE SEQUENCE [LARGE SCALE GENOMIC DNA]</scope>
    <source>
        <strain evidence="2">AWRI1</strain>
        <tissue evidence="2">Single Adult Female</tissue>
    </source>
</reference>